<dbReference type="STRING" id="69279.BG36_01595"/>
<gene>
    <name evidence="6" type="ORF">BG36_01595</name>
</gene>
<dbReference type="SUPFAM" id="SSF57716">
    <property type="entry name" value="Glucocorticoid receptor-like (DNA-binding domain)"/>
    <property type="match status" value="1"/>
</dbReference>
<dbReference type="GO" id="GO:0008270">
    <property type="term" value="F:zinc ion binding"/>
    <property type="evidence" value="ECO:0007669"/>
    <property type="project" value="UniProtKB-KW"/>
</dbReference>
<evidence type="ECO:0000256" key="3">
    <source>
        <dbReference type="ARBA" id="ARBA00022833"/>
    </source>
</evidence>
<keyword evidence="3" id="KW-0862">Zinc</keyword>
<dbReference type="PROSITE" id="PS51128">
    <property type="entry name" value="ZF_DKSA_2"/>
    <property type="match status" value="1"/>
</dbReference>
<dbReference type="PANTHER" id="PTHR33823">
    <property type="entry name" value="RNA POLYMERASE-BINDING TRANSCRIPTION FACTOR DKSA-RELATED"/>
    <property type="match status" value="1"/>
</dbReference>
<dbReference type="Gene3D" id="1.20.120.910">
    <property type="entry name" value="DksA, coiled-coil domain"/>
    <property type="match status" value="1"/>
</dbReference>
<keyword evidence="2" id="KW-0863">Zinc-finger</keyword>
<dbReference type="AlphaFoldDB" id="A0A011U294"/>
<reference evidence="6 7" key="1">
    <citation type="submission" date="2014-02" db="EMBL/GenBank/DDBJ databases">
        <title>Aquamicrobium defluvii Genome sequencing.</title>
        <authorList>
            <person name="Wang X."/>
        </authorList>
    </citation>
    <scope>NUCLEOTIDE SEQUENCE [LARGE SCALE GENOMIC DNA]</scope>
    <source>
        <strain evidence="6 7">W13Z1</strain>
    </source>
</reference>
<evidence type="ECO:0000259" key="5">
    <source>
        <dbReference type="Pfam" id="PF01258"/>
    </source>
</evidence>
<dbReference type="EMBL" id="JENY01000001">
    <property type="protein sequence ID" value="EXL10562.1"/>
    <property type="molecule type" value="Genomic_DNA"/>
</dbReference>
<evidence type="ECO:0000256" key="1">
    <source>
        <dbReference type="ARBA" id="ARBA00022723"/>
    </source>
</evidence>
<dbReference type="Pfam" id="PF01258">
    <property type="entry name" value="zf-dskA_traR"/>
    <property type="match status" value="1"/>
</dbReference>
<proteinExistence type="predicted"/>
<organism evidence="6 7">
    <name type="scientific">Aquamicrobium defluvii</name>
    <dbReference type="NCBI Taxonomy" id="69279"/>
    <lineage>
        <taxon>Bacteria</taxon>
        <taxon>Pseudomonadati</taxon>
        <taxon>Pseudomonadota</taxon>
        <taxon>Alphaproteobacteria</taxon>
        <taxon>Hyphomicrobiales</taxon>
        <taxon>Phyllobacteriaceae</taxon>
        <taxon>Aquamicrobium</taxon>
    </lineage>
</organism>
<dbReference type="InterPro" id="IPR000962">
    <property type="entry name" value="Znf_DskA_TraR"/>
</dbReference>
<dbReference type="RefSeq" id="WP_035022474.1">
    <property type="nucleotide sequence ID" value="NZ_KK073877.1"/>
</dbReference>
<name>A0A011U294_9HYPH</name>
<dbReference type="eggNOG" id="COG1734">
    <property type="taxonomic scope" value="Bacteria"/>
</dbReference>
<evidence type="ECO:0000313" key="7">
    <source>
        <dbReference type="Proteomes" id="UP000019849"/>
    </source>
</evidence>
<evidence type="ECO:0000313" key="6">
    <source>
        <dbReference type="EMBL" id="EXL10562.1"/>
    </source>
</evidence>
<accession>A0A011U294</accession>
<dbReference type="PANTHER" id="PTHR33823:SF4">
    <property type="entry name" value="GENERAL STRESS PROTEIN 16O"/>
    <property type="match status" value="1"/>
</dbReference>
<sequence length="115" mass="13489">MKTIEDAEVVQEFEQRLRQELTETVRLIEESKEYRAPVELDQQSVGRLSRMDAMQQQAMAQNLTRRRQERKVALERALSRIRDGEFGYCVECGEPIAVRRLEIDPTFKTCVRCTP</sequence>
<protein>
    <submittedName>
        <fullName evidence="6">Conjugal transfer protein TraR</fullName>
    </submittedName>
</protein>
<comment type="caution">
    <text evidence="6">The sequence shown here is derived from an EMBL/GenBank/DDBJ whole genome shotgun (WGS) entry which is preliminary data.</text>
</comment>
<evidence type="ECO:0000256" key="4">
    <source>
        <dbReference type="PROSITE-ProRule" id="PRU00510"/>
    </source>
</evidence>
<feature type="zinc finger region" description="dksA C4-type" evidence="4">
    <location>
        <begin position="89"/>
        <end position="113"/>
    </location>
</feature>
<dbReference type="PATRIC" id="fig|69279.3.peg.323"/>
<keyword evidence="1" id="KW-0479">Metal-binding</keyword>
<dbReference type="Proteomes" id="UP000019849">
    <property type="component" value="Unassembled WGS sequence"/>
</dbReference>
<dbReference type="HOGENOM" id="CLU_043144_3_3_5"/>
<evidence type="ECO:0000256" key="2">
    <source>
        <dbReference type="ARBA" id="ARBA00022771"/>
    </source>
</evidence>
<feature type="domain" description="Zinc finger DksA/TraR C4-type" evidence="5">
    <location>
        <begin position="84"/>
        <end position="113"/>
    </location>
</feature>